<comment type="caution">
    <text evidence="15">The sequence shown here is derived from an EMBL/GenBank/DDBJ whole genome shotgun (WGS) entry which is preliminary data.</text>
</comment>
<feature type="domain" description="2'-5'-oligoadenylate synthetase 1" evidence="14">
    <location>
        <begin position="193"/>
        <end position="377"/>
    </location>
</feature>
<dbReference type="InterPro" id="IPR018952">
    <property type="entry name" value="2-5-oligoAdlate_synth_1_dom2/C"/>
</dbReference>
<keyword evidence="10" id="KW-0694">RNA-binding</keyword>
<keyword evidence="7" id="KW-0399">Innate immunity</keyword>
<feature type="region of interest" description="Disordered" evidence="12">
    <location>
        <begin position="1"/>
        <end position="38"/>
    </location>
</feature>
<keyword evidence="16" id="KW-1185">Reference proteome</keyword>
<dbReference type="Gene3D" id="1.10.1410.20">
    <property type="entry name" value="2'-5'-oligoadenylate synthetase 1, domain 2"/>
    <property type="match status" value="1"/>
</dbReference>
<dbReference type="InterPro" id="IPR002934">
    <property type="entry name" value="Polymerase_NTP_transf_dom"/>
</dbReference>
<evidence type="ECO:0000256" key="5">
    <source>
        <dbReference type="ARBA" id="ARBA00012577"/>
    </source>
</evidence>
<dbReference type="GO" id="GO:0005654">
    <property type="term" value="C:nucleoplasm"/>
    <property type="evidence" value="ECO:0007669"/>
    <property type="project" value="TreeGrafter"/>
</dbReference>
<dbReference type="AlphaFoldDB" id="A0AAW0H2T3"/>
<comment type="similarity">
    <text evidence="4">Belongs to the 2-5A synthase family.</text>
</comment>
<dbReference type="FunFam" id="3.30.460.10:FF:000007">
    <property type="entry name" value="2'-5'-oligoadenylate synthetase 1"/>
    <property type="match status" value="1"/>
</dbReference>
<dbReference type="GO" id="GO:0051607">
    <property type="term" value="P:defense response to virus"/>
    <property type="evidence" value="ECO:0007669"/>
    <property type="project" value="UniProtKB-KW"/>
</dbReference>
<accession>A0AAW0H2T3</accession>
<keyword evidence="11" id="KW-0051">Antiviral defense</keyword>
<dbReference type="InterPro" id="IPR043519">
    <property type="entry name" value="NT_sf"/>
</dbReference>
<dbReference type="GO" id="GO:0001730">
    <property type="term" value="F:2'-5'-oligoadenylate synthetase activity"/>
    <property type="evidence" value="ECO:0007669"/>
    <property type="project" value="UniProtKB-EC"/>
</dbReference>
<keyword evidence="6" id="KW-0963">Cytoplasm</keyword>
<evidence type="ECO:0000256" key="9">
    <source>
        <dbReference type="ARBA" id="ARBA00022859"/>
    </source>
</evidence>
<dbReference type="PROSITE" id="PS00832">
    <property type="entry name" value="25A_SYNTH_1"/>
    <property type="match status" value="1"/>
</dbReference>
<evidence type="ECO:0000256" key="3">
    <source>
        <dbReference type="ARBA" id="ARBA00004496"/>
    </source>
</evidence>
<gene>
    <name evidence="15" type="ORF">U0070_019016</name>
</gene>
<evidence type="ECO:0000259" key="13">
    <source>
        <dbReference type="Pfam" id="PF01909"/>
    </source>
</evidence>
<dbReference type="Gene3D" id="3.30.460.10">
    <property type="entry name" value="Beta Polymerase, domain 2"/>
    <property type="match status" value="1"/>
</dbReference>
<reference evidence="15 16" key="1">
    <citation type="journal article" date="2023" name="bioRxiv">
        <title>Conserved and derived expression patterns and positive selection on dental genes reveal complex evolutionary context of ever-growing rodent molars.</title>
        <authorList>
            <person name="Calamari Z.T."/>
            <person name="Song A."/>
            <person name="Cohen E."/>
            <person name="Akter M."/>
            <person name="Roy R.D."/>
            <person name="Hallikas O."/>
            <person name="Christensen M.M."/>
            <person name="Li P."/>
            <person name="Marangoni P."/>
            <person name="Jernvall J."/>
            <person name="Klein O.D."/>
        </authorList>
    </citation>
    <scope>NUCLEOTIDE SEQUENCE [LARGE SCALE GENOMIC DNA]</scope>
    <source>
        <strain evidence="15">V071</strain>
    </source>
</reference>
<dbReference type="CDD" id="cd05400">
    <property type="entry name" value="NT_2-5OAS_ClassI-CCAase"/>
    <property type="match status" value="1"/>
</dbReference>
<dbReference type="FunFam" id="1.10.1410.20:FF:000001">
    <property type="entry name" value="2'-5'-oligoadenylate synthetase 1"/>
    <property type="match status" value="1"/>
</dbReference>
<keyword evidence="9" id="KW-0391">Immunity</keyword>
<dbReference type="SUPFAM" id="SSF81631">
    <property type="entry name" value="PAP/OAS1 substrate-binding domain"/>
    <property type="match status" value="1"/>
</dbReference>
<feature type="domain" description="Polymerase nucleotidyl transferase" evidence="13">
    <location>
        <begin position="69"/>
        <end position="135"/>
    </location>
</feature>
<keyword evidence="8" id="KW-0808">Transferase</keyword>
<organism evidence="15 16">
    <name type="scientific">Myodes glareolus</name>
    <name type="common">Bank vole</name>
    <name type="synonym">Clethrionomys glareolus</name>
    <dbReference type="NCBI Taxonomy" id="447135"/>
    <lineage>
        <taxon>Eukaryota</taxon>
        <taxon>Metazoa</taxon>
        <taxon>Chordata</taxon>
        <taxon>Craniata</taxon>
        <taxon>Vertebrata</taxon>
        <taxon>Euteleostomi</taxon>
        <taxon>Mammalia</taxon>
        <taxon>Eutheria</taxon>
        <taxon>Euarchontoglires</taxon>
        <taxon>Glires</taxon>
        <taxon>Rodentia</taxon>
        <taxon>Myomorpha</taxon>
        <taxon>Muroidea</taxon>
        <taxon>Cricetidae</taxon>
        <taxon>Arvicolinae</taxon>
        <taxon>Myodes</taxon>
    </lineage>
</organism>
<evidence type="ECO:0000313" key="16">
    <source>
        <dbReference type="Proteomes" id="UP001488838"/>
    </source>
</evidence>
<evidence type="ECO:0000259" key="14">
    <source>
        <dbReference type="Pfam" id="PF10421"/>
    </source>
</evidence>
<feature type="non-terminal residue" evidence="15">
    <location>
        <position position="383"/>
    </location>
</feature>
<dbReference type="InterPro" id="IPR006116">
    <property type="entry name" value="NT_2-5OAS_ClassI-CCAase"/>
</dbReference>
<evidence type="ECO:0000256" key="2">
    <source>
        <dbReference type="ARBA" id="ARBA00001946"/>
    </source>
</evidence>
<sequence>MRETETSSGYKVQLTPAAVPQSANTADPRMTQKLSKTSSRELDKFIEDHLLPDTIFRTEVRAAINIICAFLKERCFRGAAHPVRVSKVVKGGSSGKGTALKGRSDADLVVFLNNLSSFEDQLNQRGEFIREIQKQLCALQLVGLIGVKFEVQSSWWPNPRALSFTLSSSRLQQEVQFDVLPAYDVLGQLNYIKPDPQIYANLISECTSLGKEGEFSTCFTELQRNFLKHRPTKLKSLIRLVKHWYQLCKEKLGKPLPAQYALELLTVYAWEQGSGDTEFNTAQGFRTVLELVTNYRQLRIYWTEYYDFQDDYISNYLLSQLRRTRPVILDPADPTGNVAGSNSEGWRRLAEEAVAWLRYPCFKRWDGSLVGSWDVPVRTCHHL</sequence>
<dbReference type="GO" id="GO:0005829">
    <property type="term" value="C:cytosol"/>
    <property type="evidence" value="ECO:0007669"/>
    <property type="project" value="TreeGrafter"/>
</dbReference>
<protein>
    <recommendedName>
        <fullName evidence="5">2'-5' oligoadenylate synthase</fullName>
        <ecNumber evidence="5">2.7.7.84</ecNumber>
    </recommendedName>
</protein>
<evidence type="ECO:0000256" key="4">
    <source>
        <dbReference type="ARBA" id="ARBA00009526"/>
    </source>
</evidence>
<dbReference type="SUPFAM" id="SSF81301">
    <property type="entry name" value="Nucleotidyltransferase"/>
    <property type="match status" value="1"/>
</dbReference>
<dbReference type="GO" id="GO:0045071">
    <property type="term" value="P:negative regulation of viral genome replication"/>
    <property type="evidence" value="ECO:0007669"/>
    <property type="project" value="TreeGrafter"/>
</dbReference>
<dbReference type="InterPro" id="IPR006117">
    <property type="entry name" value="2-5OAS_C_CS"/>
</dbReference>
<evidence type="ECO:0000256" key="7">
    <source>
        <dbReference type="ARBA" id="ARBA00022588"/>
    </source>
</evidence>
<proteinExistence type="inferred from homology"/>
<feature type="compositionally biased region" description="Polar residues" evidence="12">
    <location>
        <begin position="1"/>
        <end position="10"/>
    </location>
</feature>
<dbReference type="Pfam" id="PF01909">
    <property type="entry name" value="NTP_transf_2"/>
    <property type="match status" value="1"/>
</dbReference>
<dbReference type="InterPro" id="IPR043518">
    <property type="entry name" value="2-5OAS_N_CS"/>
</dbReference>
<dbReference type="PROSITE" id="PS00833">
    <property type="entry name" value="25A_SYNTH_2"/>
    <property type="match status" value="1"/>
</dbReference>
<evidence type="ECO:0000256" key="12">
    <source>
        <dbReference type="SAM" id="MobiDB-lite"/>
    </source>
</evidence>
<evidence type="ECO:0000313" key="15">
    <source>
        <dbReference type="EMBL" id="KAK7796916.1"/>
    </source>
</evidence>
<evidence type="ECO:0000256" key="8">
    <source>
        <dbReference type="ARBA" id="ARBA00022695"/>
    </source>
</evidence>
<dbReference type="PANTHER" id="PTHR11258">
    <property type="entry name" value="2-5 OLIGOADENYLATE SYNTHETASE"/>
    <property type="match status" value="1"/>
</dbReference>
<comment type="catalytic activity">
    <reaction evidence="1">
        <text>3 ATP = 5'-triphosphoadenylyl-(2'-&gt;5')-adenylyl-(2'-&gt;5')-adenosine + 2 diphosphate</text>
        <dbReference type="Rhea" id="RHEA:34407"/>
        <dbReference type="ChEBI" id="CHEBI:30616"/>
        <dbReference type="ChEBI" id="CHEBI:33019"/>
        <dbReference type="ChEBI" id="CHEBI:67143"/>
        <dbReference type="EC" id="2.7.7.84"/>
    </reaction>
</comment>
<evidence type="ECO:0000256" key="11">
    <source>
        <dbReference type="ARBA" id="ARBA00023118"/>
    </source>
</evidence>
<dbReference type="EMBL" id="JBBHLL010000963">
    <property type="protein sequence ID" value="KAK7796916.1"/>
    <property type="molecule type" value="Genomic_DNA"/>
</dbReference>
<evidence type="ECO:0000256" key="1">
    <source>
        <dbReference type="ARBA" id="ARBA00001112"/>
    </source>
</evidence>
<dbReference type="Pfam" id="PF10421">
    <property type="entry name" value="OAS1_C"/>
    <property type="match status" value="1"/>
</dbReference>
<keyword evidence="8" id="KW-0548">Nucleotidyltransferase</keyword>
<dbReference type="GO" id="GO:0045087">
    <property type="term" value="P:innate immune response"/>
    <property type="evidence" value="ECO:0007669"/>
    <property type="project" value="UniProtKB-KW"/>
</dbReference>
<dbReference type="PANTHER" id="PTHR11258:SF13">
    <property type="entry name" value="2'-5'-OLIGOADENYLATE SYNTHASE 1"/>
    <property type="match status" value="1"/>
</dbReference>
<name>A0AAW0H2T3_MYOGA</name>
<evidence type="ECO:0000256" key="10">
    <source>
        <dbReference type="ARBA" id="ARBA00022884"/>
    </source>
</evidence>
<dbReference type="Proteomes" id="UP001488838">
    <property type="component" value="Unassembled WGS sequence"/>
</dbReference>
<dbReference type="GO" id="GO:0003725">
    <property type="term" value="F:double-stranded RNA binding"/>
    <property type="evidence" value="ECO:0007669"/>
    <property type="project" value="TreeGrafter"/>
</dbReference>
<dbReference type="GO" id="GO:0016020">
    <property type="term" value="C:membrane"/>
    <property type="evidence" value="ECO:0007669"/>
    <property type="project" value="TreeGrafter"/>
</dbReference>
<dbReference type="EC" id="2.7.7.84" evidence="5"/>
<evidence type="ECO:0000256" key="6">
    <source>
        <dbReference type="ARBA" id="ARBA00022490"/>
    </source>
</evidence>
<comment type="subcellular location">
    <subcellularLocation>
        <location evidence="3">Cytoplasm</location>
    </subcellularLocation>
</comment>
<comment type="cofactor">
    <cofactor evidence="2">
        <name>Mg(2+)</name>
        <dbReference type="ChEBI" id="CHEBI:18420"/>
    </cofactor>
</comment>
<dbReference type="PROSITE" id="PS50152">
    <property type="entry name" value="25A_SYNTH_3"/>
    <property type="match status" value="1"/>
</dbReference>